<proteinExistence type="predicted"/>
<evidence type="ECO:0000313" key="3">
    <source>
        <dbReference type="EMBL" id="BDD01581.1"/>
    </source>
</evidence>
<keyword evidence="1" id="KW-0285">Flavoprotein</keyword>
<protein>
    <submittedName>
        <fullName evidence="3">Pyridine nucleotide-disulfide oxidoreductase</fullName>
    </submittedName>
</protein>
<dbReference type="InterPro" id="IPR023856">
    <property type="entry name" value="Bdr"/>
</dbReference>
<dbReference type="NCBIfam" id="TIGR04018">
    <property type="entry name" value="Bthiol_YpdA"/>
    <property type="match status" value="1"/>
</dbReference>
<evidence type="ECO:0000256" key="1">
    <source>
        <dbReference type="ARBA" id="ARBA00022630"/>
    </source>
</evidence>
<dbReference type="SUPFAM" id="SSF51905">
    <property type="entry name" value="FAD/NAD(P)-binding domain"/>
    <property type="match status" value="1"/>
</dbReference>
<sequence length="323" mass="36243">MKRFDLIIIGAGPIGMATAIEAQQKGLNYLVLEKGCLVNSLYKYPTNMTFFSSSENLEIGAVPFLSNNVRPTRPEALEYYRRVQTSHQLQIHLFEEVTSLEKVDHQFEVVTTKDAYTAASVVIATGFFDFANLLQIEGEQLPKVIHYYDDPHFYAFSNVVVVGAANSAIDAALQTYRKGANVTLIMREGAISDRVKYWVKPDIENRIKEGAIAVHYESELLEITPKSVKFKNQVGEVVEIDNDFVLAMTGYHPNFAFLEAAGVQLTDQIPFYDPQTNETNVEGLYLAGVVCGGKITNEWFIENSIIHAERILGDILNKRSEVF</sequence>
<keyword evidence="4" id="KW-1185">Reference proteome</keyword>
<evidence type="ECO:0000313" key="4">
    <source>
        <dbReference type="Proteomes" id="UP001354989"/>
    </source>
</evidence>
<reference evidence="3 4" key="1">
    <citation type="submission" date="2021-12" db="EMBL/GenBank/DDBJ databases">
        <title>Genome sequencing of bacteria with rrn-lacking chromosome and rrn-plasmid.</title>
        <authorList>
            <person name="Anda M."/>
            <person name="Iwasaki W."/>
        </authorList>
    </citation>
    <scope>NUCLEOTIDE SEQUENCE [LARGE SCALE GENOMIC DNA]</scope>
    <source>
        <strain evidence="3 4">NBRC 101262</strain>
        <plasmid evidence="3 4">pPP3</plasmid>
    </source>
</reference>
<gene>
    <name evidence="3" type="ORF">PEPS_38610</name>
</gene>
<keyword evidence="3" id="KW-0614">Plasmid</keyword>
<organism evidence="3 4">
    <name type="scientific">Persicobacter psychrovividus</name>
    <dbReference type="NCBI Taxonomy" id="387638"/>
    <lineage>
        <taxon>Bacteria</taxon>
        <taxon>Pseudomonadati</taxon>
        <taxon>Bacteroidota</taxon>
        <taxon>Cytophagia</taxon>
        <taxon>Cytophagales</taxon>
        <taxon>Persicobacteraceae</taxon>
        <taxon>Persicobacter</taxon>
    </lineage>
</organism>
<dbReference type="RefSeq" id="WP_338399016.1">
    <property type="nucleotide sequence ID" value="NZ_AP025295.1"/>
</dbReference>
<dbReference type="PANTHER" id="PTHR48105">
    <property type="entry name" value="THIOREDOXIN REDUCTASE 1-RELATED-RELATED"/>
    <property type="match status" value="1"/>
</dbReference>
<dbReference type="PRINTS" id="PR00368">
    <property type="entry name" value="FADPNR"/>
</dbReference>
<accession>A0ABN6LF07</accession>
<geneLocation type="plasmid" evidence="3 4">
    <name>pPP3</name>
</geneLocation>
<dbReference type="Proteomes" id="UP001354989">
    <property type="component" value="Plasmid pPP3"/>
</dbReference>
<dbReference type="InterPro" id="IPR036188">
    <property type="entry name" value="FAD/NAD-bd_sf"/>
</dbReference>
<dbReference type="Gene3D" id="3.50.50.60">
    <property type="entry name" value="FAD/NAD(P)-binding domain"/>
    <property type="match status" value="1"/>
</dbReference>
<evidence type="ECO:0000256" key="2">
    <source>
        <dbReference type="ARBA" id="ARBA00023002"/>
    </source>
</evidence>
<keyword evidence="2" id="KW-0560">Oxidoreductase</keyword>
<dbReference type="EMBL" id="AP025295">
    <property type="protein sequence ID" value="BDD01581.1"/>
    <property type="molecule type" value="Genomic_DNA"/>
</dbReference>
<dbReference type="Pfam" id="PF13738">
    <property type="entry name" value="Pyr_redox_3"/>
    <property type="match status" value="1"/>
</dbReference>
<name>A0ABN6LF07_9BACT</name>
<dbReference type="InterPro" id="IPR050097">
    <property type="entry name" value="Ferredoxin-NADP_redctase_2"/>
</dbReference>
<dbReference type="PRINTS" id="PR00469">
    <property type="entry name" value="PNDRDTASEII"/>
</dbReference>